<evidence type="ECO:0000256" key="3">
    <source>
        <dbReference type="ARBA" id="ARBA00023125"/>
    </source>
</evidence>
<reference evidence="6 7" key="1">
    <citation type="submission" date="2024-08" db="EMBL/GenBank/DDBJ databases">
        <title>Whole-genome sequencing of halo(alkali)philic microorganisms from hypersaline lakes.</title>
        <authorList>
            <person name="Sorokin D.Y."/>
            <person name="Merkel A.Y."/>
            <person name="Messina E."/>
            <person name="Yakimov M."/>
        </authorList>
    </citation>
    <scope>NUCLEOTIDE SEQUENCE [LARGE SCALE GENOMIC DNA]</scope>
    <source>
        <strain evidence="6 7">AB-hyl4</strain>
    </source>
</reference>
<evidence type="ECO:0000313" key="6">
    <source>
        <dbReference type="EMBL" id="MFA9479450.1"/>
    </source>
</evidence>
<keyword evidence="4" id="KW-0804">Transcription</keyword>
<dbReference type="PANTHER" id="PTHR30146:SF148">
    <property type="entry name" value="HTH-TYPE TRANSCRIPTIONAL REPRESSOR PURR-RELATED"/>
    <property type="match status" value="1"/>
</dbReference>
<dbReference type="PANTHER" id="PTHR30146">
    <property type="entry name" value="LACI-RELATED TRANSCRIPTIONAL REPRESSOR"/>
    <property type="match status" value="1"/>
</dbReference>
<dbReference type="EMBL" id="JBGUBD010000009">
    <property type="protein sequence ID" value="MFA9479450.1"/>
    <property type="molecule type" value="Genomic_DNA"/>
</dbReference>
<dbReference type="CDD" id="cd01392">
    <property type="entry name" value="HTH_LacI"/>
    <property type="match status" value="1"/>
</dbReference>
<dbReference type="Pfam" id="PF00356">
    <property type="entry name" value="LacI"/>
    <property type="match status" value="1"/>
</dbReference>
<dbReference type="InterPro" id="IPR046335">
    <property type="entry name" value="LacI/GalR-like_sensor"/>
</dbReference>
<protein>
    <submittedName>
        <fullName evidence="6">LacI family DNA-binding transcriptional regulator</fullName>
    </submittedName>
</protein>
<gene>
    <name evidence="6" type="ORF">ACERK3_14265</name>
</gene>
<dbReference type="Proteomes" id="UP001575105">
    <property type="component" value="Unassembled WGS sequence"/>
</dbReference>
<comment type="caution">
    <text evidence="6">The sequence shown here is derived from an EMBL/GenBank/DDBJ whole genome shotgun (WGS) entry which is preliminary data.</text>
</comment>
<keyword evidence="2" id="KW-0805">Transcription regulation</keyword>
<evidence type="ECO:0000259" key="5">
    <source>
        <dbReference type="PROSITE" id="PS50932"/>
    </source>
</evidence>
<dbReference type="Gene3D" id="3.40.50.2300">
    <property type="match status" value="2"/>
</dbReference>
<dbReference type="RefSeq" id="WP_425346375.1">
    <property type="nucleotide sequence ID" value="NZ_JBGUBD010000009.1"/>
</dbReference>
<dbReference type="Gene3D" id="1.10.260.40">
    <property type="entry name" value="lambda repressor-like DNA-binding domains"/>
    <property type="match status" value="1"/>
</dbReference>
<dbReference type="InterPro" id="IPR010982">
    <property type="entry name" value="Lambda_DNA-bd_dom_sf"/>
</dbReference>
<evidence type="ECO:0000256" key="4">
    <source>
        <dbReference type="ARBA" id="ARBA00023163"/>
    </source>
</evidence>
<proteinExistence type="predicted"/>
<feature type="domain" description="HTH lacI-type" evidence="5">
    <location>
        <begin position="2"/>
        <end position="56"/>
    </location>
</feature>
<name>A0ABV4U779_9BACT</name>
<evidence type="ECO:0000313" key="7">
    <source>
        <dbReference type="Proteomes" id="UP001575105"/>
    </source>
</evidence>
<keyword evidence="7" id="KW-1185">Reference proteome</keyword>
<evidence type="ECO:0000256" key="2">
    <source>
        <dbReference type="ARBA" id="ARBA00023015"/>
    </source>
</evidence>
<organism evidence="6 7">
    <name type="scientific">Natronomicrosphaera hydrolytica</name>
    <dbReference type="NCBI Taxonomy" id="3242702"/>
    <lineage>
        <taxon>Bacteria</taxon>
        <taxon>Pseudomonadati</taxon>
        <taxon>Planctomycetota</taxon>
        <taxon>Phycisphaerae</taxon>
        <taxon>Phycisphaerales</taxon>
        <taxon>Phycisphaeraceae</taxon>
        <taxon>Natronomicrosphaera</taxon>
    </lineage>
</organism>
<dbReference type="SUPFAM" id="SSF53822">
    <property type="entry name" value="Periplasmic binding protein-like I"/>
    <property type="match status" value="1"/>
</dbReference>
<sequence>MATISHIAKSSGLSRTTVAEVLRNKPGYSEQTRAKVLKFAQQLNYRPNYLSKALAGGRSMTIGLLVSSIDTPNEVETMRAIETSARDEGWLTFLLGWEEDLDETLCSHVDGLVSRRVDGIVLYRTRPLPTNARKRLDNCGVPVVYLGWVPDDALHLVRDERNTAIHQLAEHLASLGHRRVAYVHSYFDTLYPDRRLRHFQHAMAANDIELEVSERWYLPRGIEHELASYQIASKASLTNGPTAILAHNDRSARGIMTALHERGVRVPHDIAVVGFGDSPQALAGRPGLTTIRQPNTELGQEVFKLLHQLIEQPELATRRKQVVIHCELIVRGSTSPDHVDETA</sequence>
<dbReference type="GO" id="GO:0003677">
    <property type="term" value="F:DNA binding"/>
    <property type="evidence" value="ECO:0007669"/>
    <property type="project" value="UniProtKB-KW"/>
</dbReference>
<dbReference type="InterPro" id="IPR000843">
    <property type="entry name" value="HTH_LacI"/>
</dbReference>
<dbReference type="PROSITE" id="PS50932">
    <property type="entry name" value="HTH_LACI_2"/>
    <property type="match status" value="1"/>
</dbReference>
<keyword evidence="1" id="KW-0678">Repressor</keyword>
<dbReference type="Pfam" id="PF13377">
    <property type="entry name" value="Peripla_BP_3"/>
    <property type="match status" value="1"/>
</dbReference>
<dbReference type="CDD" id="cd06267">
    <property type="entry name" value="PBP1_LacI_sugar_binding-like"/>
    <property type="match status" value="1"/>
</dbReference>
<evidence type="ECO:0000256" key="1">
    <source>
        <dbReference type="ARBA" id="ARBA00022491"/>
    </source>
</evidence>
<dbReference type="InterPro" id="IPR028082">
    <property type="entry name" value="Peripla_BP_I"/>
</dbReference>
<dbReference type="SUPFAM" id="SSF47413">
    <property type="entry name" value="lambda repressor-like DNA-binding domains"/>
    <property type="match status" value="1"/>
</dbReference>
<accession>A0ABV4U779</accession>
<dbReference type="SMART" id="SM00354">
    <property type="entry name" value="HTH_LACI"/>
    <property type="match status" value="1"/>
</dbReference>
<keyword evidence="3 6" id="KW-0238">DNA-binding</keyword>